<evidence type="ECO:0000313" key="4">
    <source>
        <dbReference type="Proteomes" id="UP000580250"/>
    </source>
</evidence>
<keyword evidence="1" id="KW-0472">Membrane</keyword>
<organism evidence="3 4">
    <name type="scientific">Meloidogyne enterolobii</name>
    <name type="common">Root-knot nematode worm</name>
    <name type="synonym">Meloidogyne mayaguensis</name>
    <dbReference type="NCBI Taxonomy" id="390850"/>
    <lineage>
        <taxon>Eukaryota</taxon>
        <taxon>Metazoa</taxon>
        <taxon>Ecdysozoa</taxon>
        <taxon>Nematoda</taxon>
        <taxon>Chromadorea</taxon>
        <taxon>Rhabditida</taxon>
        <taxon>Tylenchina</taxon>
        <taxon>Tylenchomorpha</taxon>
        <taxon>Tylenchoidea</taxon>
        <taxon>Meloidogynidae</taxon>
        <taxon>Meloidogyninae</taxon>
        <taxon>Meloidogyne</taxon>
    </lineage>
</organism>
<dbReference type="EMBL" id="CAJEWN010000071">
    <property type="protein sequence ID" value="CAD2158608.1"/>
    <property type="molecule type" value="Genomic_DNA"/>
</dbReference>
<keyword evidence="1" id="KW-1133">Transmembrane helix</keyword>
<evidence type="ECO:0000256" key="1">
    <source>
        <dbReference type="SAM" id="Phobius"/>
    </source>
</evidence>
<name>A0A6V7UHY5_MELEN</name>
<evidence type="ECO:0000313" key="3">
    <source>
        <dbReference type="EMBL" id="CAD2158608.1"/>
    </source>
</evidence>
<reference evidence="3 4" key="1">
    <citation type="submission" date="2020-08" db="EMBL/GenBank/DDBJ databases">
        <authorList>
            <person name="Koutsovoulos G."/>
            <person name="Danchin GJ E."/>
        </authorList>
    </citation>
    <scope>NUCLEOTIDE SEQUENCE [LARGE SCALE GENOMIC DNA]</scope>
</reference>
<keyword evidence="2" id="KW-0732">Signal</keyword>
<comment type="caution">
    <text evidence="3">The sequence shown here is derived from an EMBL/GenBank/DDBJ whole genome shotgun (WGS) entry which is preliminary data.</text>
</comment>
<feature type="signal peptide" evidence="2">
    <location>
        <begin position="1"/>
        <end position="21"/>
    </location>
</feature>
<feature type="chain" id="PRO_5028003740" evidence="2">
    <location>
        <begin position="22"/>
        <end position="165"/>
    </location>
</feature>
<sequence>MFSKNISLIILILRIFLPICGLTVEEGVNIKELPEYSEYLRQVAERHIISTTTQALPRKSAIGPFANFPSIQLCKDAPSSSENYYTHVYCWVMLLLYALLVLSLVIYQLRSIIWLGNTIPKRNNRKENKENKEIDLKLLDEQYTDYKNIGIKSTDESSFQRMSIV</sequence>
<dbReference type="AlphaFoldDB" id="A0A6V7UHY5"/>
<feature type="transmembrane region" description="Helical" evidence="1">
    <location>
        <begin position="86"/>
        <end position="107"/>
    </location>
</feature>
<gene>
    <name evidence="3" type="ORF">MENT_LOCUS13266</name>
</gene>
<evidence type="ECO:0000256" key="2">
    <source>
        <dbReference type="SAM" id="SignalP"/>
    </source>
</evidence>
<keyword evidence="1" id="KW-0812">Transmembrane</keyword>
<accession>A0A6V7UHY5</accession>
<proteinExistence type="predicted"/>
<protein>
    <submittedName>
        <fullName evidence="3">Uncharacterized protein</fullName>
    </submittedName>
</protein>
<dbReference type="Proteomes" id="UP000580250">
    <property type="component" value="Unassembled WGS sequence"/>
</dbReference>